<keyword evidence="11" id="KW-1185">Reference proteome</keyword>
<keyword evidence="4" id="KW-0949">S-adenosyl-L-methionine</keyword>
<comment type="caution">
    <text evidence="10">The sequence shown here is derived from an EMBL/GenBank/DDBJ whole genome shotgun (WGS) entry which is preliminary data.</text>
</comment>
<evidence type="ECO:0000256" key="4">
    <source>
        <dbReference type="ARBA" id="ARBA00022691"/>
    </source>
</evidence>
<keyword evidence="5" id="KW-0680">Restriction system</keyword>
<accession>A0ABW3IIE1</accession>
<gene>
    <name evidence="10" type="ORF">ACFQ1G_13680</name>
</gene>
<keyword evidence="3" id="KW-0808">Transferase</keyword>
<dbReference type="SUPFAM" id="SSF53335">
    <property type="entry name" value="S-adenosyl-L-methionine-dependent methyltransferases"/>
    <property type="match status" value="1"/>
</dbReference>
<evidence type="ECO:0000256" key="5">
    <source>
        <dbReference type="ARBA" id="ARBA00022747"/>
    </source>
</evidence>
<evidence type="ECO:0000256" key="3">
    <source>
        <dbReference type="ARBA" id="ARBA00022679"/>
    </source>
</evidence>
<evidence type="ECO:0000259" key="9">
    <source>
        <dbReference type="Pfam" id="PF01555"/>
    </source>
</evidence>
<dbReference type="Proteomes" id="UP001597100">
    <property type="component" value="Unassembled WGS sequence"/>
</dbReference>
<sequence length="430" mass="50152">MNRKEIVVISKYLRTAPTSKVKNFLSLLIEKKLMMTRKSNKKDKYKVKTVTEAKTVAKNYLKSLDLEKVTEFGLPEVDDRYHIWRVPVLRKDKGTTEKLGEIVVDAETTLVSEKKTTSKEVLESRLLGRQTGKKKRRTKVEPPKISSLRNTVGFGDSEELLSETPNESVDLVFTSPPYFNARPEYAEYLSYEEYLLKMRKIIHQAHRVLNEGRFFVLNVSPVLIRRASRSEASKRIAVPFDFHQLFIQEGFEFIDDIHWVKPEGAGWATGRGRRFSADRNPLQYKPVPVTEYVLVYRKKTDKLIDWHIRKHPDQKIIEESKVEDGYEVTNLWKIHPAYSKKHPAIFPLELAEKVIKYYSFKNDVVLDPFAGIGTTGKAAVKNDRRFVLFEREEDYMKEIKKNIKSWFKAEMPKINWLNMANPFNEETAAK</sequence>
<keyword evidence="6" id="KW-0238">DNA-binding</keyword>
<protein>
    <recommendedName>
        <fullName evidence="8">Methyltransferase</fullName>
        <ecNumber evidence="8">2.1.1.-</ecNumber>
    </recommendedName>
</protein>
<dbReference type="PRINTS" id="PR00508">
    <property type="entry name" value="S21N4MTFRASE"/>
</dbReference>
<dbReference type="Pfam" id="PF01555">
    <property type="entry name" value="N6_N4_Mtase"/>
    <property type="match status" value="1"/>
</dbReference>
<dbReference type="EC" id="2.1.1.-" evidence="8"/>
<evidence type="ECO:0000256" key="6">
    <source>
        <dbReference type="ARBA" id="ARBA00023125"/>
    </source>
</evidence>
<evidence type="ECO:0000313" key="11">
    <source>
        <dbReference type="Proteomes" id="UP001597100"/>
    </source>
</evidence>
<proteinExistence type="inferred from homology"/>
<comment type="catalytic activity">
    <reaction evidence="7">
        <text>a 2'-deoxycytidine in DNA + S-adenosyl-L-methionine = an N(4)-methyl-2'-deoxycytidine in DNA + S-adenosyl-L-homocysteine + H(+)</text>
        <dbReference type="Rhea" id="RHEA:16857"/>
        <dbReference type="Rhea" id="RHEA-COMP:11369"/>
        <dbReference type="Rhea" id="RHEA-COMP:13674"/>
        <dbReference type="ChEBI" id="CHEBI:15378"/>
        <dbReference type="ChEBI" id="CHEBI:57856"/>
        <dbReference type="ChEBI" id="CHEBI:59789"/>
        <dbReference type="ChEBI" id="CHEBI:85452"/>
        <dbReference type="ChEBI" id="CHEBI:137933"/>
        <dbReference type="EC" id="2.1.1.113"/>
    </reaction>
</comment>
<organism evidence="10 11">
    <name type="scientific">Salinimicrobium gaetbulicola</name>
    <dbReference type="NCBI Taxonomy" id="999702"/>
    <lineage>
        <taxon>Bacteria</taxon>
        <taxon>Pseudomonadati</taxon>
        <taxon>Bacteroidota</taxon>
        <taxon>Flavobacteriia</taxon>
        <taxon>Flavobacteriales</taxon>
        <taxon>Flavobacteriaceae</taxon>
        <taxon>Salinimicrobium</taxon>
    </lineage>
</organism>
<dbReference type="InterPro" id="IPR029063">
    <property type="entry name" value="SAM-dependent_MTases_sf"/>
</dbReference>
<dbReference type="EMBL" id="JBHTJP010000035">
    <property type="protein sequence ID" value="MFD0977843.1"/>
    <property type="molecule type" value="Genomic_DNA"/>
</dbReference>
<feature type="domain" description="DNA methylase N-4/N-6" evidence="9">
    <location>
        <begin position="169"/>
        <end position="401"/>
    </location>
</feature>
<evidence type="ECO:0000256" key="1">
    <source>
        <dbReference type="ARBA" id="ARBA00010203"/>
    </source>
</evidence>
<keyword evidence="2" id="KW-0489">Methyltransferase</keyword>
<dbReference type="Gene3D" id="3.40.50.150">
    <property type="entry name" value="Vaccinia Virus protein VP39"/>
    <property type="match status" value="1"/>
</dbReference>
<dbReference type="RefSeq" id="WP_380740452.1">
    <property type="nucleotide sequence ID" value="NZ_JBHTJP010000035.1"/>
</dbReference>
<evidence type="ECO:0000256" key="7">
    <source>
        <dbReference type="ARBA" id="ARBA00049120"/>
    </source>
</evidence>
<dbReference type="InterPro" id="IPR001091">
    <property type="entry name" value="RM_Methyltransferase"/>
</dbReference>
<reference evidence="11" key="1">
    <citation type="journal article" date="2019" name="Int. J. Syst. Evol. Microbiol.">
        <title>The Global Catalogue of Microorganisms (GCM) 10K type strain sequencing project: providing services to taxonomists for standard genome sequencing and annotation.</title>
        <authorList>
            <consortium name="The Broad Institute Genomics Platform"/>
            <consortium name="The Broad Institute Genome Sequencing Center for Infectious Disease"/>
            <person name="Wu L."/>
            <person name="Ma J."/>
        </authorList>
    </citation>
    <scope>NUCLEOTIDE SEQUENCE [LARGE SCALE GENOMIC DNA]</scope>
    <source>
        <strain evidence="11">CCUG 60898</strain>
    </source>
</reference>
<dbReference type="InterPro" id="IPR017985">
    <property type="entry name" value="MeTrfase_CN4_CS"/>
</dbReference>
<dbReference type="InterPro" id="IPR002941">
    <property type="entry name" value="DNA_methylase_N4/N6"/>
</dbReference>
<evidence type="ECO:0000256" key="2">
    <source>
        <dbReference type="ARBA" id="ARBA00022603"/>
    </source>
</evidence>
<evidence type="ECO:0000313" key="10">
    <source>
        <dbReference type="EMBL" id="MFD0977843.1"/>
    </source>
</evidence>
<dbReference type="PROSITE" id="PS00093">
    <property type="entry name" value="N4_MTASE"/>
    <property type="match status" value="1"/>
</dbReference>
<name>A0ABW3IIE1_9FLAO</name>
<comment type="similarity">
    <text evidence="1">Belongs to the N(4)/N(6)-methyltransferase family. N(4) subfamily.</text>
</comment>
<evidence type="ECO:0000256" key="8">
    <source>
        <dbReference type="RuleBase" id="RU362026"/>
    </source>
</evidence>